<evidence type="ECO:0000313" key="3">
    <source>
        <dbReference type="EMBL" id="MFB6395928.1"/>
    </source>
</evidence>
<dbReference type="InterPro" id="IPR027417">
    <property type="entry name" value="P-loop_NTPase"/>
</dbReference>
<reference evidence="3 4" key="1">
    <citation type="submission" date="2024-04" db="EMBL/GenBank/DDBJ databases">
        <title>Polymorphospora sp. isolated from Baiyangdian Lake in Xiong'an New Area.</title>
        <authorList>
            <person name="Zhang X."/>
            <person name="Liu J."/>
        </authorList>
    </citation>
    <scope>NUCLEOTIDE SEQUENCE [LARGE SCALE GENOMIC DNA]</scope>
    <source>
        <strain evidence="3 4">2-325</strain>
    </source>
</reference>
<dbReference type="EMBL" id="JBCGDC010000073">
    <property type="protein sequence ID" value="MFB6395928.1"/>
    <property type="molecule type" value="Genomic_DNA"/>
</dbReference>
<dbReference type="Pfam" id="PF25000">
    <property type="entry name" value="DUF7779"/>
    <property type="match status" value="1"/>
</dbReference>
<dbReference type="InterPro" id="IPR002182">
    <property type="entry name" value="NB-ARC"/>
</dbReference>
<feature type="domain" description="NB-ARC" evidence="1">
    <location>
        <begin position="7"/>
        <end position="137"/>
    </location>
</feature>
<proteinExistence type="predicted"/>
<evidence type="ECO:0000313" key="4">
    <source>
        <dbReference type="Proteomes" id="UP001582793"/>
    </source>
</evidence>
<feature type="domain" description="DUF7779" evidence="2">
    <location>
        <begin position="230"/>
        <end position="312"/>
    </location>
</feature>
<name>A0ABV5CYW5_9ACTN</name>
<dbReference type="SUPFAM" id="SSF52540">
    <property type="entry name" value="P-loop containing nucleoside triphosphate hydrolases"/>
    <property type="match status" value="1"/>
</dbReference>
<keyword evidence="4" id="KW-1185">Reference proteome</keyword>
<dbReference type="Proteomes" id="UP001582793">
    <property type="component" value="Unassembled WGS sequence"/>
</dbReference>
<accession>A0ABV5CYW5</accession>
<sequence length="515" mass="55611">MVVCQVVAGLGGVGKTQLAANLADQLWRARQVDLLMWVTAASRSNVLTSYAQTAADVTGVEDDDPDRGAARLLAWLASTDRRWLIVLDDLADPADLRSLWPPTTTTGRTVVTTRRRDAALLHGRTLIDVDLFTPGEAAAYLDGKLDGDTDRLDQADQLAADLGYLPLALAQAATYILDQDLTCAGYRKQLAQRRLAALSPHLLPDDQATPVADTWALSVDLADAATDGLARILLQIAALLDPNGIPLDLFATQAVTEYCEDRLGEPVDADDTHHAVRTLHRLSLANTTRSIATSTDVALRVHALVQRVTREATPDKHQRPLAVAAADALIELWPTTERDATHTQHLRANTTSLHTTTGTLLWNQDDGGHPVLFQAGYSLGSTGLVTAAAEYFHDLHATACQHLGPDHPGTLATRHDLADWWGQAGDAVGAVAAYEQLLTDRLRILGPDHPGTLTTRHDLARWWGQAGDAAGAAAAYEQLLTDQLRILGPDHPDTPATRHNLVYWQNRAIADGNDP</sequence>
<comment type="caution">
    <text evidence="3">The sequence shown here is derived from an EMBL/GenBank/DDBJ whole genome shotgun (WGS) entry which is preliminary data.</text>
</comment>
<evidence type="ECO:0000259" key="1">
    <source>
        <dbReference type="Pfam" id="PF00931"/>
    </source>
</evidence>
<dbReference type="Pfam" id="PF13374">
    <property type="entry name" value="TPR_10"/>
    <property type="match status" value="2"/>
</dbReference>
<protein>
    <submittedName>
        <fullName evidence="3">Tetratricopeptide repeat protein</fullName>
    </submittedName>
</protein>
<organism evidence="3 4">
    <name type="scientific">Polymorphospora lycopeni</name>
    <dbReference type="NCBI Taxonomy" id="3140240"/>
    <lineage>
        <taxon>Bacteria</taxon>
        <taxon>Bacillati</taxon>
        <taxon>Actinomycetota</taxon>
        <taxon>Actinomycetes</taxon>
        <taxon>Micromonosporales</taxon>
        <taxon>Micromonosporaceae</taxon>
        <taxon>Polymorphospora</taxon>
    </lineage>
</organism>
<evidence type="ECO:0000259" key="2">
    <source>
        <dbReference type="Pfam" id="PF25000"/>
    </source>
</evidence>
<dbReference type="PANTHER" id="PTHR35205:SF1">
    <property type="entry name" value="ZU5 DOMAIN-CONTAINING PROTEIN"/>
    <property type="match status" value="1"/>
</dbReference>
<dbReference type="Gene3D" id="3.40.50.300">
    <property type="entry name" value="P-loop containing nucleotide triphosphate hydrolases"/>
    <property type="match status" value="1"/>
</dbReference>
<dbReference type="InterPro" id="IPR056681">
    <property type="entry name" value="DUF7779"/>
</dbReference>
<dbReference type="PANTHER" id="PTHR35205">
    <property type="entry name" value="NB-ARC AND TPR DOMAIN PROTEIN"/>
    <property type="match status" value="1"/>
</dbReference>
<gene>
    <name evidence="3" type="ORF">AAFH96_22855</name>
</gene>
<dbReference type="Gene3D" id="1.25.40.10">
    <property type="entry name" value="Tetratricopeptide repeat domain"/>
    <property type="match status" value="1"/>
</dbReference>
<dbReference type="InterPro" id="IPR011990">
    <property type="entry name" value="TPR-like_helical_dom_sf"/>
</dbReference>
<dbReference type="Pfam" id="PF00931">
    <property type="entry name" value="NB-ARC"/>
    <property type="match status" value="1"/>
</dbReference>
<dbReference type="SUPFAM" id="SSF48452">
    <property type="entry name" value="TPR-like"/>
    <property type="match status" value="1"/>
</dbReference>